<organism evidence="2 3">
    <name type="scientific">Roseisolibacter agri</name>
    <dbReference type="NCBI Taxonomy" id="2014610"/>
    <lineage>
        <taxon>Bacteria</taxon>
        <taxon>Pseudomonadati</taxon>
        <taxon>Gemmatimonadota</taxon>
        <taxon>Gemmatimonadia</taxon>
        <taxon>Gemmatimonadales</taxon>
        <taxon>Gemmatimonadaceae</taxon>
        <taxon>Roseisolibacter</taxon>
    </lineage>
</organism>
<dbReference type="Proteomes" id="UP001161325">
    <property type="component" value="Unassembled WGS sequence"/>
</dbReference>
<evidence type="ECO:0000313" key="2">
    <source>
        <dbReference type="EMBL" id="GLC28289.1"/>
    </source>
</evidence>
<name>A0AA37VGC5_9BACT</name>
<evidence type="ECO:0000313" key="3">
    <source>
        <dbReference type="Proteomes" id="UP001161325"/>
    </source>
</evidence>
<comment type="caution">
    <text evidence="2">The sequence shown here is derived from an EMBL/GenBank/DDBJ whole genome shotgun (WGS) entry which is preliminary data.</text>
</comment>
<dbReference type="AlphaFoldDB" id="A0AA37VGC5"/>
<keyword evidence="3" id="KW-1185">Reference proteome</keyword>
<reference evidence="2" key="1">
    <citation type="submission" date="2022-08" db="EMBL/GenBank/DDBJ databases">
        <title>Draft genome sequencing of Roseisolibacter agri AW1220.</title>
        <authorList>
            <person name="Tobiishi Y."/>
            <person name="Tonouchi A."/>
        </authorList>
    </citation>
    <scope>NUCLEOTIDE SEQUENCE</scope>
    <source>
        <strain evidence="2">AW1220</strain>
    </source>
</reference>
<sequence length="138" mass="14985">MRAPRYARHMSTIVRTLRRLGRNLPQTGEHLVPTPPTPPPTASRGYPASPDTLREHVVSARAATLAAVTCLEVVAIPKGSDRERAALWAAAAALMVSAGRSPDEAERLLKDIDYGTAPERRVRLLHLVGFYASRAARA</sequence>
<protein>
    <submittedName>
        <fullName evidence="2">Uncharacterized protein</fullName>
    </submittedName>
</protein>
<feature type="region of interest" description="Disordered" evidence="1">
    <location>
        <begin position="22"/>
        <end position="49"/>
    </location>
</feature>
<proteinExistence type="predicted"/>
<dbReference type="EMBL" id="BRXS01000008">
    <property type="protein sequence ID" value="GLC28289.1"/>
    <property type="molecule type" value="Genomic_DNA"/>
</dbReference>
<gene>
    <name evidence="2" type="ORF">rosag_48020</name>
</gene>
<accession>A0AA37VGC5</accession>
<evidence type="ECO:0000256" key="1">
    <source>
        <dbReference type="SAM" id="MobiDB-lite"/>
    </source>
</evidence>